<dbReference type="GO" id="GO:0046872">
    <property type="term" value="F:metal ion binding"/>
    <property type="evidence" value="ECO:0007669"/>
    <property type="project" value="UniProtKB-KW"/>
</dbReference>
<keyword evidence="4" id="KW-0408">Iron</keyword>
<dbReference type="Proteomes" id="UP000267844">
    <property type="component" value="Unassembled WGS sequence"/>
</dbReference>
<dbReference type="SFLD" id="SFLDG01103">
    <property type="entry name" value="Uncharacterised_Radical_SAM_Su"/>
    <property type="match status" value="1"/>
</dbReference>
<dbReference type="InterPro" id="IPR013785">
    <property type="entry name" value="Aldolase_TIM"/>
</dbReference>
<dbReference type="Gene3D" id="3.20.20.70">
    <property type="entry name" value="Aldolase class I"/>
    <property type="match status" value="1"/>
</dbReference>
<dbReference type="InterPro" id="IPR050377">
    <property type="entry name" value="Radical_SAM_PqqE_MftC-like"/>
</dbReference>
<gene>
    <name evidence="7" type="primary">hxsC</name>
    <name evidence="7" type="ORF">EGI89_14440</name>
</gene>
<dbReference type="InterPro" id="IPR058240">
    <property type="entry name" value="rSAM_sf"/>
</dbReference>
<comment type="cofactor">
    <cofactor evidence="1">
        <name>[4Fe-4S] cluster</name>
        <dbReference type="ChEBI" id="CHEBI:49883"/>
    </cofactor>
</comment>
<dbReference type="NCBIfam" id="TIGR03977">
    <property type="entry name" value="rSAM_pair_HxsC"/>
    <property type="match status" value="1"/>
</dbReference>
<dbReference type="InterPro" id="IPR007197">
    <property type="entry name" value="rSAM"/>
</dbReference>
<accession>A0A3R8SPU9</accession>
<evidence type="ECO:0000259" key="6">
    <source>
        <dbReference type="PROSITE" id="PS51918"/>
    </source>
</evidence>
<comment type="caution">
    <text evidence="7">The sequence shown here is derived from an EMBL/GenBank/DDBJ whole genome shotgun (WGS) entry which is preliminary data.</text>
</comment>
<dbReference type="SFLD" id="SFLDG01067">
    <property type="entry name" value="SPASM/twitch_domain_containing"/>
    <property type="match status" value="1"/>
</dbReference>
<dbReference type="SUPFAM" id="SSF102114">
    <property type="entry name" value="Radical SAM enzymes"/>
    <property type="match status" value="1"/>
</dbReference>
<dbReference type="CDD" id="cd01335">
    <property type="entry name" value="Radical_SAM"/>
    <property type="match status" value="1"/>
</dbReference>
<evidence type="ECO:0000313" key="8">
    <source>
        <dbReference type="Proteomes" id="UP000267844"/>
    </source>
</evidence>
<protein>
    <submittedName>
        <fullName evidence="7">His-Xaa-Ser system radical SAM maturase HxsC</fullName>
    </submittedName>
</protein>
<proteinExistence type="predicted"/>
<organism evidence="7 8">
    <name type="scientific">Empedobacter falsenii</name>
    <dbReference type="NCBI Taxonomy" id="343874"/>
    <lineage>
        <taxon>Bacteria</taxon>
        <taxon>Pseudomonadati</taxon>
        <taxon>Bacteroidota</taxon>
        <taxon>Flavobacteriia</taxon>
        <taxon>Flavobacteriales</taxon>
        <taxon>Weeksellaceae</taxon>
        <taxon>Empedobacter</taxon>
    </lineage>
</organism>
<keyword evidence="5" id="KW-0411">Iron-sulfur</keyword>
<dbReference type="PROSITE" id="PS51918">
    <property type="entry name" value="RADICAL_SAM"/>
    <property type="match status" value="1"/>
</dbReference>
<dbReference type="SFLD" id="SFLDS00029">
    <property type="entry name" value="Radical_SAM"/>
    <property type="match status" value="1"/>
</dbReference>
<evidence type="ECO:0000256" key="5">
    <source>
        <dbReference type="ARBA" id="ARBA00023014"/>
    </source>
</evidence>
<evidence type="ECO:0000313" key="7">
    <source>
        <dbReference type="EMBL" id="RRT87851.1"/>
    </source>
</evidence>
<dbReference type="InterPro" id="IPR024032">
    <property type="entry name" value="rSAM_paired_HxsC"/>
</dbReference>
<feature type="domain" description="Radical SAM core" evidence="6">
    <location>
        <begin position="93"/>
        <end position="312"/>
    </location>
</feature>
<dbReference type="AlphaFoldDB" id="A0A3R8SPU9"/>
<evidence type="ECO:0000256" key="4">
    <source>
        <dbReference type="ARBA" id="ARBA00023004"/>
    </source>
</evidence>
<evidence type="ECO:0000256" key="1">
    <source>
        <dbReference type="ARBA" id="ARBA00001966"/>
    </source>
</evidence>
<reference evidence="7 8" key="1">
    <citation type="submission" date="2018-10" db="EMBL/GenBank/DDBJ databases">
        <title>Transmission dynamics of multidrug resistant bacteria on intensive care unit surfaces.</title>
        <authorList>
            <person name="D'Souza A.W."/>
            <person name="Potter R.F."/>
            <person name="Wallace M."/>
            <person name="Shupe A."/>
            <person name="Patel S."/>
            <person name="Sun S."/>
            <person name="Gul D."/>
            <person name="Kwon J.H."/>
            <person name="Andleeb S."/>
            <person name="Burnham C.-A.D."/>
            <person name="Dantas G."/>
        </authorList>
    </citation>
    <scope>NUCLEOTIDE SEQUENCE [LARGE SCALE GENOMIC DNA]</scope>
    <source>
        <strain evidence="7 8">WF_348</strain>
    </source>
</reference>
<dbReference type="EMBL" id="RHPO01000051">
    <property type="protein sequence ID" value="RRT87851.1"/>
    <property type="molecule type" value="Genomic_DNA"/>
</dbReference>
<evidence type="ECO:0000256" key="3">
    <source>
        <dbReference type="ARBA" id="ARBA00022723"/>
    </source>
</evidence>
<keyword evidence="3" id="KW-0479">Metal-binding</keyword>
<sequence>MLLKVKGKAVSIEETIVGKVTRDPNNFEKDYILISNNSSDFNSNRFKSILTELKIEDSSSYSNLIHSIPTLEYISEGDIVAVNCDGVINTLYRIDSYQNSILATERCNSNCLMCSQPPKDRDDVEYLFNVYKQMIPLVPKDCLELGISGGEPTLIGDYFFELIELINEHLPQTEVHILSNGRTFAWNDLAERLSKLDTSRIMIGIPLYSDFYQIHDYIVQAENAFYQTILGIHNLSRYNIRVEIRIVLHKQSIGRLEQLSNYIYKNLPFVSHVAFMGLENIGYTPHNIDKLWIDPYDYKDTLEKSVRFLGEKGITTSIYNTPLCLIPESIWEYNRKSISDWKNEYLDECKVCTKLDECGGFFRWNLKKHSDYIKPFQEIEC</sequence>
<dbReference type="PANTHER" id="PTHR11228:SF34">
    <property type="entry name" value="TUNGSTEN-CONTAINING ALDEHYDE FERREDOXIN OXIDOREDUCTASE COFACTOR MODIFYING PROTEIN"/>
    <property type="match status" value="1"/>
</dbReference>
<dbReference type="GO" id="GO:0003824">
    <property type="term" value="F:catalytic activity"/>
    <property type="evidence" value="ECO:0007669"/>
    <property type="project" value="InterPro"/>
</dbReference>
<dbReference type="GO" id="GO:0051536">
    <property type="term" value="F:iron-sulfur cluster binding"/>
    <property type="evidence" value="ECO:0007669"/>
    <property type="project" value="UniProtKB-KW"/>
</dbReference>
<evidence type="ECO:0000256" key="2">
    <source>
        <dbReference type="ARBA" id="ARBA00022691"/>
    </source>
</evidence>
<keyword evidence="2" id="KW-0949">S-adenosyl-L-methionine</keyword>
<dbReference type="Pfam" id="PF04055">
    <property type="entry name" value="Radical_SAM"/>
    <property type="match status" value="1"/>
</dbReference>
<dbReference type="PANTHER" id="PTHR11228">
    <property type="entry name" value="RADICAL SAM DOMAIN PROTEIN"/>
    <property type="match status" value="1"/>
</dbReference>
<name>A0A3R8SPU9_9FLAO</name>